<dbReference type="PRINTS" id="PR00359">
    <property type="entry name" value="BP450"/>
</dbReference>
<dbReference type="Gene3D" id="1.10.630.10">
    <property type="entry name" value="Cytochrome P450"/>
    <property type="match status" value="1"/>
</dbReference>
<dbReference type="PANTHER" id="PTHR46696:SF6">
    <property type="entry name" value="P450, PUTATIVE (EUROFUNG)-RELATED"/>
    <property type="match status" value="1"/>
</dbReference>
<dbReference type="EMBL" id="ATDN01000018">
    <property type="protein sequence ID" value="RWA19484.1"/>
    <property type="molecule type" value="Genomic_DNA"/>
</dbReference>
<keyword evidence="2 7" id="KW-0349">Heme</keyword>
<gene>
    <name evidence="8" type="ORF">MELE44368_20700</name>
</gene>
<proteinExistence type="inferred from homology"/>
<keyword evidence="4 7" id="KW-0560">Oxidoreductase</keyword>
<dbReference type="Proteomes" id="UP000287177">
    <property type="component" value="Unassembled WGS sequence"/>
</dbReference>
<evidence type="ECO:0000256" key="4">
    <source>
        <dbReference type="ARBA" id="ARBA00023002"/>
    </source>
</evidence>
<keyword evidence="6 7" id="KW-0503">Monooxygenase</keyword>
<keyword evidence="9" id="KW-1185">Reference proteome</keyword>
<dbReference type="SUPFAM" id="SSF48264">
    <property type="entry name" value="Cytochrome P450"/>
    <property type="match status" value="1"/>
</dbReference>
<evidence type="ECO:0008006" key="10">
    <source>
        <dbReference type="Google" id="ProtNLM"/>
    </source>
</evidence>
<dbReference type="InterPro" id="IPR002397">
    <property type="entry name" value="Cyt_P450_B"/>
</dbReference>
<evidence type="ECO:0000256" key="2">
    <source>
        <dbReference type="ARBA" id="ARBA00022617"/>
    </source>
</evidence>
<evidence type="ECO:0000256" key="7">
    <source>
        <dbReference type="RuleBase" id="RU000461"/>
    </source>
</evidence>
<organism evidence="8 9">
    <name type="scientific">Mycolicibacterium elephantis DSM 44368</name>
    <dbReference type="NCBI Taxonomy" id="1335622"/>
    <lineage>
        <taxon>Bacteria</taxon>
        <taxon>Bacillati</taxon>
        <taxon>Actinomycetota</taxon>
        <taxon>Actinomycetes</taxon>
        <taxon>Mycobacteriales</taxon>
        <taxon>Mycobacteriaceae</taxon>
        <taxon>Mycolicibacterium</taxon>
    </lineage>
</organism>
<dbReference type="AlphaFoldDB" id="A0A439DT11"/>
<sequence length="377" mass="42304">MYRALRDAGVTYSERQEGGFYALARYEDVHAAARDWQTFSSAGGITIPATGNPERFIPIEYDPPQLQEYRKILAPLFTPKKTNEMEAELRGIARDIIDSIATGDSCEFVNDYAYLYPIVGMYRSPWMGTPLEGVKLDPEGPDDWPQNLRNSVQTFIHGIGEPSARIAGLIIEYSKKVLAHRRENPADDIPTYLLNAEINGRKLTETEILNTMLLQFNAGPPTVGAALSGMFWFLAQRPEIQTQLAEDPAKIPLAMEELLRYLGPTQAEKRTTTQAVTVAGQQIPAKCPVALVWAAANRDEAEFPNAEEFVLDRFPNRHIAFGMGVHRCIGSNVARLLIQTSLEEWFRRIPKFSIRPGSPTPWEVGVSRSLKNLELIW</sequence>
<evidence type="ECO:0000313" key="9">
    <source>
        <dbReference type="Proteomes" id="UP000287177"/>
    </source>
</evidence>
<keyword evidence="5 7" id="KW-0408">Iron</keyword>
<evidence type="ECO:0000256" key="5">
    <source>
        <dbReference type="ARBA" id="ARBA00023004"/>
    </source>
</evidence>
<evidence type="ECO:0000256" key="6">
    <source>
        <dbReference type="ARBA" id="ARBA00023033"/>
    </source>
</evidence>
<reference evidence="8 9" key="1">
    <citation type="submission" date="2013-06" db="EMBL/GenBank/DDBJ databases">
        <title>The draft sequence of the Mycobacterium elephantis genome.</title>
        <authorList>
            <person name="Pettersson F.B."/>
            <person name="Das S."/>
            <person name="Dasgupta S."/>
            <person name="Bhattacharya A."/>
            <person name="Kirsebom L.A."/>
        </authorList>
    </citation>
    <scope>NUCLEOTIDE SEQUENCE [LARGE SCALE GENOMIC DNA]</scope>
    <source>
        <strain evidence="8 9">DSM 44368</strain>
    </source>
</reference>
<evidence type="ECO:0000256" key="3">
    <source>
        <dbReference type="ARBA" id="ARBA00022723"/>
    </source>
</evidence>
<dbReference type="InterPro" id="IPR036396">
    <property type="entry name" value="Cyt_P450_sf"/>
</dbReference>
<dbReference type="GO" id="GO:0020037">
    <property type="term" value="F:heme binding"/>
    <property type="evidence" value="ECO:0007669"/>
    <property type="project" value="InterPro"/>
</dbReference>
<dbReference type="Pfam" id="PF00067">
    <property type="entry name" value="p450"/>
    <property type="match status" value="1"/>
</dbReference>
<dbReference type="GO" id="GO:0016705">
    <property type="term" value="F:oxidoreductase activity, acting on paired donors, with incorporation or reduction of molecular oxygen"/>
    <property type="evidence" value="ECO:0007669"/>
    <property type="project" value="InterPro"/>
</dbReference>
<comment type="caution">
    <text evidence="8">The sequence shown here is derived from an EMBL/GenBank/DDBJ whole genome shotgun (WGS) entry which is preliminary data.</text>
</comment>
<accession>A0A439DT11</accession>
<dbReference type="PROSITE" id="PS00086">
    <property type="entry name" value="CYTOCHROME_P450"/>
    <property type="match status" value="1"/>
</dbReference>
<evidence type="ECO:0000256" key="1">
    <source>
        <dbReference type="ARBA" id="ARBA00010617"/>
    </source>
</evidence>
<dbReference type="InterPro" id="IPR017972">
    <property type="entry name" value="Cyt_P450_CS"/>
</dbReference>
<evidence type="ECO:0000313" key="8">
    <source>
        <dbReference type="EMBL" id="RWA19484.1"/>
    </source>
</evidence>
<comment type="similarity">
    <text evidence="1 7">Belongs to the cytochrome P450 family.</text>
</comment>
<protein>
    <recommendedName>
        <fullName evidence="10">Cytochrome P450</fullName>
    </recommendedName>
</protein>
<dbReference type="GO" id="GO:0005506">
    <property type="term" value="F:iron ion binding"/>
    <property type="evidence" value="ECO:0007669"/>
    <property type="project" value="InterPro"/>
</dbReference>
<dbReference type="GO" id="GO:0004497">
    <property type="term" value="F:monooxygenase activity"/>
    <property type="evidence" value="ECO:0007669"/>
    <property type="project" value="UniProtKB-KW"/>
</dbReference>
<name>A0A439DT11_9MYCO</name>
<dbReference type="InterPro" id="IPR001128">
    <property type="entry name" value="Cyt_P450"/>
</dbReference>
<keyword evidence="3 7" id="KW-0479">Metal-binding</keyword>
<dbReference type="PANTHER" id="PTHR46696">
    <property type="entry name" value="P450, PUTATIVE (EUROFUNG)-RELATED"/>
    <property type="match status" value="1"/>
</dbReference>